<dbReference type="OrthoDB" id="9792386at2"/>
<dbReference type="InParanoid" id="Q02C44"/>
<dbReference type="InterPro" id="IPR023419">
    <property type="entry name" value="Transthyretin_CS"/>
</dbReference>
<feature type="binding site" evidence="7">
    <location>
        <position position="45"/>
    </location>
    <ligand>
        <name>substrate</name>
    </ligand>
</feature>
<dbReference type="STRING" id="234267.Acid_0360"/>
<evidence type="ECO:0000259" key="9">
    <source>
        <dbReference type="Pfam" id="PF00576"/>
    </source>
</evidence>
<accession>Q02C44</accession>
<keyword evidence="6 8" id="KW-0378">Hydrolase</keyword>
<dbReference type="EMBL" id="CP000473">
    <property type="protein sequence ID" value="ABJ81372.1"/>
    <property type="molecule type" value="Genomic_DNA"/>
</dbReference>
<dbReference type="FunCoup" id="Q02C44">
    <property type="interactions" value="139"/>
</dbReference>
<dbReference type="InterPro" id="IPR000895">
    <property type="entry name" value="Transthyretin/HIU_hydrolase"/>
</dbReference>
<dbReference type="CDD" id="cd05822">
    <property type="entry name" value="TLP_HIUase"/>
    <property type="match status" value="1"/>
</dbReference>
<evidence type="ECO:0000256" key="4">
    <source>
        <dbReference type="ARBA" id="ARBA00011881"/>
    </source>
</evidence>
<dbReference type="AlphaFoldDB" id="Q02C44"/>
<comment type="subunit">
    <text evidence="4 8">Homotetramer.</text>
</comment>
<dbReference type="PANTHER" id="PTHR10395">
    <property type="entry name" value="URICASE AND TRANSTHYRETIN-RELATED"/>
    <property type="match status" value="1"/>
</dbReference>
<dbReference type="KEGG" id="sus:Acid_0360"/>
<dbReference type="PANTHER" id="PTHR10395:SF7">
    <property type="entry name" value="5-HYDROXYISOURATE HYDROLASE"/>
    <property type="match status" value="1"/>
</dbReference>
<name>Q02C44_SOLUE</name>
<feature type="binding site" evidence="7">
    <location>
        <position position="114"/>
    </location>
    <ligand>
        <name>substrate</name>
    </ligand>
</feature>
<evidence type="ECO:0000256" key="5">
    <source>
        <dbReference type="ARBA" id="ARBA00022631"/>
    </source>
</evidence>
<evidence type="ECO:0000256" key="6">
    <source>
        <dbReference type="ARBA" id="ARBA00022801"/>
    </source>
</evidence>
<evidence type="ECO:0000313" key="10">
    <source>
        <dbReference type="EMBL" id="ABJ81372.1"/>
    </source>
</evidence>
<organism evidence="10">
    <name type="scientific">Solibacter usitatus (strain Ellin6076)</name>
    <dbReference type="NCBI Taxonomy" id="234267"/>
    <lineage>
        <taxon>Bacteria</taxon>
        <taxon>Pseudomonadati</taxon>
        <taxon>Acidobacteriota</taxon>
        <taxon>Terriglobia</taxon>
        <taxon>Bryobacterales</taxon>
        <taxon>Solibacteraceae</taxon>
        <taxon>Candidatus Solibacter</taxon>
    </lineage>
</organism>
<dbReference type="Gene3D" id="2.60.40.180">
    <property type="entry name" value="Transthyretin/hydroxyisourate hydrolase domain"/>
    <property type="match status" value="1"/>
</dbReference>
<dbReference type="eggNOG" id="COG2351">
    <property type="taxonomic scope" value="Bacteria"/>
</dbReference>
<dbReference type="HOGENOM" id="CLU_115536_1_1_0"/>
<dbReference type="GO" id="GO:0033971">
    <property type="term" value="F:hydroxyisourate hydrolase activity"/>
    <property type="evidence" value="ECO:0007669"/>
    <property type="project" value="UniProtKB-EC"/>
</dbReference>
<dbReference type="EC" id="3.5.2.17" evidence="8"/>
<dbReference type="InterPro" id="IPR036817">
    <property type="entry name" value="Transthyretin/HIU_hydrolase_sf"/>
</dbReference>
<dbReference type="GO" id="GO:0006144">
    <property type="term" value="P:purine nucleobase metabolic process"/>
    <property type="evidence" value="ECO:0007669"/>
    <property type="project" value="UniProtKB-KW"/>
</dbReference>
<comment type="catalytic activity">
    <reaction evidence="1 8">
        <text>5-hydroxyisourate + H2O = 5-hydroxy-2-oxo-4-ureido-2,5-dihydro-1H-imidazole-5-carboxylate + H(+)</text>
        <dbReference type="Rhea" id="RHEA:23736"/>
        <dbReference type="ChEBI" id="CHEBI:15377"/>
        <dbReference type="ChEBI" id="CHEBI:15378"/>
        <dbReference type="ChEBI" id="CHEBI:18072"/>
        <dbReference type="ChEBI" id="CHEBI:58639"/>
        <dbReference type="EC" id="3.5.2.17"/>
    </reaction>
</comment>
<dbReference type="InterPro" id="IPR014306">
    <property type="entry name" value="Hydroxyisourate_hydrolase"/>
</dbReference>
<evidence type="ECO:0000256" key="1">
    <source>
        <dbReference type="ARBA" id="ARBA00001043"/>
    </source>
</evidence>
<feature type="binding site" evidence="7">
    <location>
        <position position="7"/>
    </location>
    <ligand>
        <name>substrate</name>
    </ligand>
</feature>
<dbReference type="Pfam" id="PF00576">
    <property type="entry name" value="Transthyretin"/>
    <property type="match status" value="1"/>
</dbReference>
<evidence type="ECO:0000256" key="2">
    <source>
        <dbReference type="ARBA" id="ARBA00002704"/>
    </source>
</evidence>
<keyword evidence="5 8" id="KW-0659">Purine metabolism</keyword>
<protein>
    <recommendedName>
        <fullName evidence="8">5-hydroxyisourate hydrolase</fullName>
        <shortName evidence="8">HIU hydrolase</shortName>
        <shortName evidence="8">HIUHase</shortName>
        <ecNumber evidence="8">3.5.2.17</ecNumber>
    </recommendedName>
</protein>
<gene>
    <name evidence="10" type="ordered locus">Acid_0360</name>
</gene>
<proteinExistence type="inferred from homology"/>
<evidence type="ECO:0000256" key="7">
    <source>
        <dbReference type="PIRSR" id="PIRSR600895-51"/>
    </source>
</evidence>
<reference evidence="10" key="1">
    <citation type="submission" date="2006-10" db="EMBL/GenBank/DDBJ databases">
        <title>Complete sequence of Solibacter usitatus Ellin6076.</title>
        <authorList>
            <consortium name="US DOE Joint Genome Institute"/>
            <person name="Copeland A."/>
            <person name="Lucas S."/>
            <person name="Lapidus A."/>
            <person name="Barry K."/>
            <person name="Detter J.C."/>
            <person name="Glavina del Rio T."/>
            <person name="Hammon N."/>
            <person name="Israni S."/>
            <person name="Dalin E."/>
            <person name="Tice H."/>
            <person name="Pitluck S."/>
            <person name="Thompson L.S."/>
            <person name="Brettin T."/>
            <person name="Bruce D."/>
            <person name="Han C."/>
            <person name="Tapia R."/>
            <person name="Gilna P."/>
            <person name="Schmutz J."/>
            <person name="Larimer F."/>
            <person name="Land M."/>
            <person name="Hauser L."/>
            <person name="Kyrpides N."/>
            <person name="Mikhailova N."/>
            <person name="Janssen P.H."/>
            <person name="Kuske C.R."/>
            <person name="Richardson P."/>
        </authorList>
    </citation>
    <scope>NUCLEOTIDE SEQUENCE</scope>
    <source>
        <strain evidence="10">Ellin6076</strain>
    </source>
</reference>
<dbReference type="PROSITE" id="PS00769">
    <property type="entry name" value="TRANSTHYRETIN_2"/>
    <property type="match status" value="1"/>
</dbReference>
<sequence length="117" mass="12842">MARLSTHVLDTARGQAAANMRVELYRFESGERVHCLTMRTNADGRTDSPLLSGDRIATGHYEIAFAAGDYFRALGVPVTDPPFLDEIVVRFGIADSTANYHVPLLVSPYGYSTYKGT</sequence>
<dbReference type="NCBIfam" id="TIGR02962">
    <property type="entry name" value="hdxy_isourate"/>
    <property type="match status" value="1"/>
</dbReference>
<dbReference type="SUPFAM" id="SSF49472">
    <property type="entry name" value="Transthyretin (synonym: prealbumin)"/>
    <property type="match status" value="1"/>
</dbReference>
<comment type="similarity">
    <text evidence="3 8">Belongs to the transthyretin family. 5-hydroxyisourate hydrolase subfamily.</text>
</comment>
<comment type="function">
    <text evidence="2">Catalyzes the hydrolysis of 5-hydroxyisourate (HIU) to 2-oxo-4-hydroxy-4-carboxy-5-ureidoimidazoline (OHCU).</text>
</comment>
<dbReference type="PRINTS" id="PR00189">
    <property type="entry name" value="TRNSTHYRETIN"/>
</dbReference>
<evidence type="ECO:0000256" key="3">
    <source>
        <dbReference type="ARBA" id="ARBA00009850"/>
    </source>
</evidence>
<dbReference type="InterPro" id="IPR023416">
    <property type="entry name" value="Transthyretin/HIU_hydrolase_d"/>
</dbReference>
<feature type="domain" description="Transthyretin/hydroxyisourate hydrolase" evidence="9">
    <location>
        <begin position="4"/>
        <end position="116"/>
    </location>
</feature>
<evidence type="ECO:0000256" key="8">
    <source>
        <dbReference type="RuleBase" id="RU361270"/>
    </source>
</evidence>